<protein>
    <submittedName>
        <fullName evidence="2">DUF742 domain-containing protein</fullName>
    </submittedName>
</protein>
<sequence length="125" mass="12954">MTRGQVRRRMVPSYLATDGCGIPSRNTLQGLTALVATGVPPGTHCLPAHRRIVSLLGKGALTVAETSAHLDLPVGVCKVLAAQLIDDGQLRAQGPGTTSPSGTHSAPATKELLERVVSGLRALKD</sequence>
<accession>A0ABU4MCI7</accession>
<proteinExistence type="predicted"/>
<dbReference type="Proteomes" id="UP001272987">
    <property type="component" value="Unassembled WGS sequence"/>
</dbReference>
<gene>
    <name evidence="2" type="ORF">PV666_44835</name>
</gene>
<evidence type="ECO:0000313" key="3">
    <source>
        <dbReference type="Proteomes" id="UP001272987"/>
    </source>
</evidence>
<name>A0ABU4MCI7_9ACTN</name>
<reference evidence="2 3" key="1">
    <citation type="journal article" date="2023" name="Microb. Genom.">
        <title>Mesoterricola silvestris gen. nov., sp. nov., Mesoterricola sediminis sp. nov., Geothrix oryzae sp. nov., Geothrix edaphica sp. nov., Geothrix rubra sp. nov., and Geothrix limicola sp. nov., six novel members of Acidobacteriota isolated from soils.</title>
        <authorList>
            <person name="Weisberg A.J."/>
            <person name="Pearce E."/>
            <person name="Kramer C.G."/>
            <person name="Chang J.H."/>
            <person name="Clarke C.R."/>
        </authorList>
    </citation>
    <scope>NUCLEOTIDE SEQUENCE [LARGE SCALE GENOMIC DNA]</scope>
    <source>
        <strain evidence="2 3">NB05-1H</strain>
    </source>
</reference>
<keyword evidence="3" id="KW-1185">Reference proteome</keyword>
<dbReference type="PANTHER" id="PTHR36221">
    <property type="entry name" value="DUF742 DOMAIN-CONTAINING PROTEIN"/>
    <property type="match status" value="1"/>
</dbReference>
<feature type="region of interest" description="Disordered" evidence="1">
    <location>
        <begin position="90"/>
        <end position="110"/>
    </location>
</feature>
<dbReference type="Pfam" id="PF05331">
    <property type="entry name" value="DUF742"/>
    <property type="match status" value="1"/>
</dbReference>
<dbReference type="EMBL" id="JARAWP010000040">
    <property type="protein sequence ID" value="MDX3024944.1"/>
    <property type="molecule type" value="Genomic_DNA"/>
</dbReference>
<evidence type="ECO:0000256" key="1">
    <source>
        <dbReference type="SAM" id="MobiDB-lite"/>
    </source>
</evidence>
<comment type="caution">
    <text evidence="2">The sequence shown here is derived from an EMBL/GenBank/DDBJ whole genome shotgun (WGS) entry which is preliminary data.</text>
</comment>
<evidence type="ECO:0000313" key="2">
    <source>
        <dbReference type="EMBL" id="MDX3024944.1"/>
    </source>
</evidence>
<organism evidence="2 3">
    <name type="scientific">Streptomyces acidiscabies</name>
    <dbReference type="NCBI Taxonomy" id="42234"/>
    <lineage>
        <taxon>Bacteria</taxon>
        <taxon>Bacillati</taxon>
        <taxon>Actinomycetota</taxon>
        <taxon>Actinomycetes</taxon>
        <taxon>Kitasatosporales</taxon>
        <taxon>Streptomycetaceae</taxon>
        <taxon>Streptomyces</taxon>
    </lineage>
</organism>
<dbReference type="RefSeq" id="WP_319167315.1">
    <property type="nucleotide sequence ID" value="NZ_JARAWP010000040.1"/>
</dbReference>
<feature type="compositionally biased region" description="Polar residues" evidence="1">
    <location>
        <begin position="95"/>
        <end position="106"/>
    </location>
</feature>
<dbReference type="InterPro" id="IPR007995">
    <property type="entry name" value="DUF742"/>
</dbReference>
<dbReference type="PANTHER" id="PTHR36221:SF1">
    <property type="entry name" value="DUF742 DOMAIN-CONTAINING PROTEIN"/>
    <property type="match status" value="1"/>
</dbReference>